<dbReference type="RefSeq" id="WP_284253043.1">
    <property type="nucleotide sequence ID" value="NZ_BAAAQO010000003.1"/>
</dbReference>
<feature type="chain" id="PRO_5046029108" description="DUF3515 domain-containing protein" evidence="2">
    <location>
        <begin position="22"/>
        <end position="180"/>
    </location>
</feature>
<evidence type="ECO:0000256" key="2">
    <source>
        <dbReference type="SAM" id="SignalP"/>
    </source>
</evidence>
<dbReference type="Pfam" id="PF12028">
    <property type="entry name" value="DUF3515"/>
    <property type="match status" value="1"/>
</dbReference>
<accession>A0ABQ6K394</accession>
<dbReference type="InterPro" id="IPR021903">
    <property type="entry name" value="DUF3515"/>
</dbReference>
<gene>
    <name evidence="3" type="ORF">GCM10025881_08470</name>
</gene>
<feature type="signal peptide" evidence="2">
    <location>
        <begin position="1"/>
        <end position="21"/>
    </location>
</feature>
<dbReference type="PROSITE" id="PS51257">
    <property type="entry name" value="PROKAR_LIPOPROTEIN"/>
    <property type="match status" value="1"/>
</dbReference>
<feature type="compositionally biased region" description="Low complexity" evidence="1">
    <location>
        <begin position="156"/>
        <end position="172"/>
    </location>
</feature>
<comment type="caution">
    <text evidence="3">The sequence shown here is derived from an EMBL/GenBank/DDBJ whole genome shotgun (WGS) entry which is preliminary data.</text>
</comment>
<evidence type="ECO:0000313" key="4">
    <source>
        <dbReference type="Proteomes" id="UP001157034"/>
    </source>
</evidence>
<dbReference type="Proteomes" id="UP001157034">
    <property type="component" value="Unassembled WGS sequence"/>
</dbReference>
<feature type="region of interest" description="Disordered" evidence="1">
    <location>
        <begin position="155"/>
        <end position="180"/>
    </location>
</feature>
<keyword evidence="4" id="KW-1185">Reference proteome</keyword>
<proteinExistence type="predicted"/>
<name>A0ABQ6K394_9MICO</name>
<dbReference type="EMBL" id="BSVB01000001">
    <property type="protein sequence ID" value="GMA94023.1"/>
    <property type="molecule type" value="Genomic_DNA"/>
</dbReference>
<evidence type="ECO:0008006" key="5">
    <source>
        <dbReference type="Google" id="ProtNLM"/>
    </source>
</evidence>
<keyword evidence="2" id="KW-0732">Signal</keyword>
<protein>
    <recommendedName>
        <fullName evidence="5">DUF3515 domain-containing protein</fullName>
    </recommendedName>
</protein>
<organism evidence="3 4">
    <name type="scientific">Pseudolysinimonas kribbensis</name>
    <dbReference type="NCBI Taxonomy" id="433641"/>
    <lineage>
        <taxon>Bacteria</taxon>
        <taxon>Bacillati</taxon>
        <taxon>Actinomycetota</taxon>
        <taxon>Actinomycetes</taxon>
        <taxon>Micrococcales</taxon>
        <taxon>Microbacteriaceae</taxon>
        <taxon>Pseudolysinimonas</taxon>
    </lineage>
</organism>
<sequence length="180" mass="18453">MKARALAAAIGIAAAALLAGCAPTVTLHPAPPHANDRHCADVMVHLPDTLDSQNGVLVHRETDAQSTAAWGDPTSVILSCGVRVPGPSALPCVQDTGGVYWLRQKNAKTKIWTFTTFGRDPAAQLTISTRLSPGVVLDQLGNQIAAALPKTGHVCSSTEDTVTGGGTSSDTPTPSPTPTG</sequence>
<reference evidence="4" key="1">
    <citation type="journal article" date="2019" name="Int. J. Syst. Evol. Microbiol.">
        <title>The Global Catalogue of Microorganisms (GCM) 10K type strain sequencing project: providing services to taxonomists for standard genome sequencing and annotation.</title>
        <authorList>
            <consortium name="The Broad Institute Genomics Platform"/>
            <consortium name="The Broad Institute Genome Sequencing Center for Infectious Disease"/>
            <person name="Wu L."/>
            <person name="Ma J."/>
        </authorList>
    </citation>
    <scope>NUCLEOTIDE SEQUENCE [LARGE SCALE GENOMIC DNA]</scope>
    <source>
        <strain evidence="4">NBRC 108894</strain>
    </source>
</reference>
<evidence type="ECO:0000313" key="3">
    <source>
        <dbReference type="EMBL" id="GMA94023.1"/>
    </source>
</evidence>
<evidence type="ECO:0000256" key="1">
    <source>
        <dbReference type="SAM" id="MobiDB-lite"/>
    </source>
</evidence>